<dbReference type="Gene3D" id="2.140.10.30">
    <property type="entry name" value="Dipeptidylpeptidase IV, N-terminal domain"/>
    <property type="match status" value="1"/>
</dbReference>
<dbReference type="AlphaFoldDB" id="E6MM31"/>
<dbReference type="InterPro" id="IPR029058">
    <property type="entry name" value="AB_hydrolase_fold"/>
</dbReference>
<organism evidence="4 5">
    <name type="scientific">Segatella salivae DSM 15606</name>
    <dbReference type="NCBI Taxonomy" id="888832"/>
    <lineage>
        <taxon>Bacteria</taxon>
        <taxon>Pseudomonadati</taxon>
        <taxon>Bacteroidota</taxon>
        <taxon>Bacteroidia</taxon>
        <taxon>Bacteroidales</taxon>
        <taxon>Prevotellaceae</taxon>
        <taxon>Segatella</taxon>
    </lineage>
</organism>
<dbReference type="InterPro" id="IPR050278">
    <property type="entry name" value="Serine_Prot_S9B/DPPIV"/>
</dbReference>
<feature type="domain" description="Dipeptidylpeptidase IV N-terminal" evidence="3">
    <location>
        <begin position="99"/>
        <end position="450"/>
    </location>
</feature>
<name>E6MM31_9BACT</name>
<evidence type="ECO:0000259" key="3">
    <source>
        <dbReference type="Pfam" id="PF00930"/>
    </source>
</evidence>
<feature type="domain" description="Peptidase S9 prolyl oligopeptidase catalytic" evidence="2">
    <location>
        <begin position="544"/>
        <end position="738"/>
    </location>
</feature>
<dbReference type="HOGENOM" id="CLU_006105_2_0_10"/>
<dbReference type="Pfam" id="PF00930">
    <property type="entry name" value="DPPIV_N"/>
    <property type="match status" value="1"/>
</dbReference>
<dbReference type="Proteomes" id="UP000003874">
    <property type="component" value="Unassembled WGS sequence"/>
</dbReference>
<dbReference type="GO" id="GO:0006508">
    <property type="term" value="P:proteolysis"/>
    <property type="evidence" value="ECO:0007669"/>
    <property type="project" value="InterPro"/>
</dbReference>
<dbReference type="GO" id="GO:0008239">
    <property type="term" value="F:dipeptidyl-peptidase activity"/>
    <property type="evidence" value="ECO:0007669"/>
    <property type="project" value="TreeGrafter"/>
</dbReference>
<evidence type="ECO:0000313" key="4">
    <source>
        <dbReference type="EMBL" id="EFV05289.1"/>
    </source>
</evidence>
<evidence type="ECO:0000256" key="1">
    <source>
        <dbReference type="SAM" id="SignalP"/>
    </source>
</evidence>
<dbReference type="GO" id="GO:0008236">
    <property type="term" value="F:serine-type peptidase activity"/>
    <property type="evidence" value="ECO:0007669"/>
    <property type="project" value="InterPro"/>
</dbReference>
<comment type="caution">
    <text evidence="4">The sequence shown here is derived from an EMBL/GenBank/DDBJ whole genome shotgun (WGS) entry which is preliminary data.</text>
</comment>
<dbReference type="eggNOG" id="COG1506">
    <property type="taxonomic scope" value="Bacteria"/>
</dbReference>
<accession>E6MM31</accession>
<dbReference type="Pfam" id="PF00326">
    <property type="entry name" value="Peptidase_S9"/>
    <property type="match status" value="1"/>
</dbReference>
<proteinExistence type="predicted"/>
<sequence>MVINMKKLFFLCVTILLMTSGMRADNKITLKDVTGQTFSPQYISGVDPIQGTDLYASISKDGKQIIEYAFKSGKPTRVLFDIANTQGESLKQFDGYSLSPDGKRMLIQTNTHKIYRRSSTADYYIYTIQSRKLEKLSSGGPQQIPTWSPDGNQIAFVRDNNIFLVKLLYDNAESQITKDGKFNEIINGVPDWVNEEEFSTNRSLCFTADSRMICWIKYDERKVKEYSLQMFMGSHPAMKAYEVYPGAYTYKYPKAGEDNAIVSVWAYDIQSHKTNRLQVPLDADGYIPRIKSTNDPNKVIVYTMNRHQDVLNLYAVNPHSTLSQLIIKESADKYVKEEAMEGIKIGQNSILLPSDRDGFMHLYLYNMNGSLIRKIGEGNYDITNVYGYDEASGDVYYQAASVNPHDRQIFVSHKNGKTERLTDANGWNTAMFSGDYKYFLNTWSNYNTPYVFTIRDNKGKVLSTPVDNKELKEKIKSFGFHGRETFSFTTSEGIKLDGWMVKPADFNPQKKYPVILFQYSGPGSQQVTDAWSAGSMGNGGAFDYYLSQQGYIVVCVDGRGTGGRGAMFEKCTYLKLGELESRDQVETALWLGSQSYVDKNRIGIWGWSFGGFNTLMSMSEGRPAFKAGIAVAPPTNWRYYDTIYTERYMRTPKENGSGYATNPIQRANNLHGALLICHGMADDNVQPQNTMEYSEALVQADKDFKENFYTNRNHSIYGGNTRIHLLRQITNWFNDNLK</sequence>
<dbReference type="PANTHER" id="PTHR11731:SF193">
    <property type="entry name" value="DIPEPTIDYL PEPTIDASE 9"/>
    <property type="match status" value="1"/>
</dbReference>
<keyword evidence="5" id="KW-1185">Reference proteome</keyword>
<keyword evidence="4" id="KW-0378">Hydrolase</keyword>
<keyword evidence="1" id="KW-0732">Signal</keyword>
<dbReference type="InterPro" id="IPR002469">
    <property type="entry name" value="Peptidase_S9B_N"/>
</dbReference>
<dbReference type="InterPro" id="IPR001375">
    <property type="entry name" value="Peptidase_S9_cat"/>
</dbReference>
<evidence type="ECO:0000313" key="5">
    <source>
        <dbReference type="Proteomes" id="UP000003874"/>
    </source>
</evidence>
<dbReference type="SUPFAM" id="SSF53474">
    <property type="entry name" value="alpha/beta-Hydrolases"/>
    <property type="match status" value="1"/>
</dbReference>
<dbReference type="MEROPS" id="S09.013"/>
<feature type="chain" id="PRO_5003208217" evidence="1">
    <location>
        <begin position="25"/>
        <end position="738"/>
    </location>
</feature>
<evidence type="ECO:0000259" key="2">
    <source>
        <dbReference type="Pfam" id="PF00326"/>
    </source>
</evidence>
<dbReference type="ESTHER" id="9bact-e6mm31">
    <property type="family name" value="DPP4N_Peptidase_S9"/>
</dbReference>
<dbReference type="Gene3D" id="3.40.50.1820">
    <property type="entry name" value="alpha/beta hydrolase"/>
    <property type="match status" value="1"/>
</dbReference>
<dbReference type="EMBL" id="AEQO01000062">
    <property type="protein sequence ID" value="EFV05289.1"/>
    <property type="molecule type" value="Genomic_DNA"/>
</dbReference>
<dbReference type="eggNOG" id="COG0823">
    <property type="taxonomic scope" value="Bacteria"/>
</dbReference>
<reference evidence="4 5" key="1">
    <citation type="submission" date="2010-12" db="EMBL/GenBank/DDBJ databases">
        <authorList>
            <person name="Muzny D."/>
            <person name="Qin X."/>
            <person name="Deng J."/>
            <person name="Jiang H."/>
            <person name="Liu Y."/>
            <person name="Qu J."/>
            <person name="Song X.-Z."/>
            <person name="Zhang L."/>
            <person name="Thornton R."/>
            <person name="Coyle M."/>
            <person name="Francisco L."/>
            <person name="Jackson L."/>
            <person name="Javaid M."/>
            <person name="Korchina V."/>
            <person name="Kovar C."/>
            <person name="Mata R."/>
            <person name="Mathew T."/>
            <person name="Ngo R."/>
            <person name="Nguyen L."/>
            <person name="Nguyen N."/>
            <person name="Okwuonu G."/>
            <person name="Ongeri F."/>
            <person name="Pham C."/>
            <person name="Simmons D."/>
            <person name="Wilczek-Boney K."/>
            <person name="Hale W."/>
            <person name="Jakkamsetti A."/>
            <person name="Pham P."/>
            <person name="Ruth R."/>
            <person name="San Lucas F."/>
            <person name="Warren J."/>
            <person name="Zhang J."/>
            <person name="Zhao Z."/>
            <person name="Zhou C."/>
            <person name="Zhu D."/>
            <person name="Lee S."/>
            <person name="Bess C."/>
            <person name="Blankenburg K."/>
            <person name="Forbes L."/>
            <person name="Fu Q."/>
            <person name="Gubbala S."/>
            <person name="Hirani K."/>
            <person name="Jayaseelan J.C."/>
            <person name="Lara F."/>
            <person name="Munidasa M."/>
            <person name="Palculict T."/>
            <person name="Patil S."/>
            <person name="Pu L.-L."/>
            <person name="Saada N."/>
            <person name="Tang L."/>
            <person name="Weissenberger G."/>
            <person name="Zhu Y."/>
            <person name="Hemphill L."/>
            <person name="Shang Y."/>
            <person name="Youmans B."/>
            <person name="Ayvaz T."/>
            <person name="Ross M."/>
            <person name="Santibanez J."/>
            <person name="Aqrawi P."/>
            <person name="Gross S."/>
            <person name="Joshi V."/>
            <person name="Fowler G."/>
            <person name="Nazareth L."/>
            <person name="Reid J."/>
            <person name="Worley K."/>
            <person name="Petrosino J."/>
            <person name="Highlander S."/>
            <person name="Gibbs R."/>
        </authorList>
    </citation>
    <scope>NUCLEOTIDE SEQUENCE [LARGE SCALE GENOMIC DNA]</scope>
    <source>
        <strain evidence="4 5">DSM 15606</strain>
    </source>
</reference>
<dbReference type="PANTHER" id="PTHR11731">
    <property type="entry name" value="PROTEASE FAMILY S9B,C DIPEPTIDYL-PEPTIDASE IV-RELATED"/>
    <property type="match status" value="1"/>
</dbReference>
<feature type="signal peptide" evidence="1">
    <location>
        <begin position="1"/>
        <end position="24"/>
    </location>
</feature>
<dbReference type="EC" id="3.4.-.-" evidence="4"/>
<protein>
    <submittedName>
        <fullName evidence="4">Peptidase, S9A/B/C family, catalytic domain protein</fullName>
        <ecNumber evidence="4">3.4.-.-</ecNumber>
    </submittedName>
</protein>
<dbReference type="SUPFAM" id="SSF82171">
    <property type="entry name" value="DPP6 N-terminal domain-like"/>
    <property type="match status" value="1"/>
</dbReference>
<gene>
    <name evidence="4" type="primary">dpp</name>
    <name evidence="4" type="ORF">HMPREF9420_0548</name>
</gene>
<dbReference type="STRING" id="888832.HMPREF9420_0548"/>